<gene>
    <name evidence="2" type="ORF">Vi01_021</name>
</gene>
<protein>
    <submittedName>
        <fullName evidence="2">Uncharacterized protein</fullName>
    </submittedName>
</protein>
<dbReference type="Proteomes" id="UP000000339">
    <property type="component" value="Segment"/>
</dbReference>
<dbReference type="EMBL" id="FQ312032">
    <property type="protein sequence ID" value="CBW37889.1"/>
    <property type="molecule type" value="Genomic_DNA"/>
</dbReference>
<reference evidence="2 3" key="1">
    <citation type="journal article" date="2010" name="J. Bacteriol.">
        <title>A conserved acetyl esterase domain targets diverse bacteriophages to the Vi capsular receptor of Salmonella enterica serovar Typhi.</title>
        <authorList>
            <person name="Pickard D."/>
            <person name="Toribio A.L."/>
            <person name="Petty N.K."/>
            <person name="van Tonder A."/>
            <person name="Yu L."/>
            <person name="Goulding D."/>
            <person name="Barrell B."/>
            <person name="Rance R."/>
            <person name="Harris D."/>
            <person name="Wetter M."/>
            <person name="Wain J."/>
            <person name="Choudhary J."/>
            <person name="Thomson N."/>
            <person name="Dougan G."/>
        </authorList>
    </citation>
    <scope>NUCLEOTIDE SEQUENCE [LARGE SCALE GENOMIC DNA]</scope>
</reference>
<evidence type="ECO:0000256" key="1">
    <source>
        <dbReference type="SAM" id="Phobius"/>
    </source>
</evidence>
<feature type="transmembrane region" description="Helical" evidence="1">
    <location>
        <begin position="6"/>
        <end position="26"/>
    </location>
</feature>
<keyword evidence="3" id="KW-1185">Reference proteome</keyword>
<accession>E1XT30</accession>
<keyword evidence="1" id="KW-0812">Transmembrane</keyword>
<keyword evidence="1" id="KW-0472">Membrane</keyword>
<sequence length="96" mass="11124">MFFEIVGLITTCVFVIITLGVVYYSFIHPIFQAISIARWLTACSLATGNKPPTLKERWSFFKWGYEIGGVRTTRYSNNIGEWYGIGRWNLFKSDEE</sequence>
<proteinExistence type="predicted"/>
<organism evidence="2 3">
    <name type="scientific">Salmonella phage ViI</name>
    <dbReference type="NCBI Taxonomy" id="1987993"/>
    <lineage>
        <taxon>Viruses</taxon>
        <taxon>Duplodnaviria</taxon>
        <taxon>Heunggongvirae</taxon>
        <taxon>Uroviricota</taxon>
        <taxon>Caudoviricetes</taxon>
        <taxon>Pantevenvirales</taxon>
        <taxon>Ackermannviridae</taxon>
        <taxon>Cvivirinae</taxon>
        <taxon>Kuttervirus</taxon>
    </lineage>
</organism>
<keyword evidence="1" id="KW-1133">Transmembrane helix</keyword>
<organismHost>
    <name type="scientific">Salmonella typhi</name>
    <dbReference type="NCBI Taxonomy" id="90370"/>
</organismHost>
<evidence type="ECO:0000313" key="2">
    <source>
        <dbReference type="EMBL" id="CBW37889.1"/>
    </source>
</evidence>
<name>E1XT30_BPSAV</name>
<evidence type="ECO:0000313" key="3">
    <source>
        <dbReference type="Proteomes" id="UP000000339"/>
    </source>
</evidence>